<feature type="transmembrane region" description="Helical" evidence="6">
    <location>
        <begin position="7"/>
        <end position="29"/>
    </location>
</feature>
<feature type="transmembrane region" description="Helical" evidence="6">
    <location>
        <begin position="338"/>
        <end position="360"/>
    </location>
</feature>
<accession>A0A159Z1V1</accession>
<dbReference type="NCBIfam" id="TIGR04407">
    <property type="entry name" value="LptF_YjgP"/>
    <property type="match status" value="1"/>
</dbReference>
<organism evidence="7 8">
    <name type="scientific">Frigidibacter mobilis</name>
    <dbReference type="NCBI Taxonomy" id="1335048"/>
    <lineage>
        <taxon>Bacteria</taxon>
        <taxon>Pseudomonadati</taxon>
        <taxon>Pseudomonadota</taxon>
        <taxon>Alphaproteobacteria</taxon>
        <taxon>Rhodobacterales</taxon>
        <taxon>Paracoccaceae</taxon>
        <taxon>Frigidibacter</taxon>
    </lineage>
</organism>
<dbReference type="GO" id="GO:0015920">
    <property type="term" value="P:lipopolysaccharide transport"/>
    <property type="evidence" value="ECO:0007669"/>
    <property type="project" value="TreeGrafter"/>
</dbReference>
<keyword evidence="8" id="KW-1185">Reference proteome</keyword>
<dbReference type="GO" id="GO:0043190">
    <property type="term" value="C:ATP-binding cassette (ABC) transporter complex"/>
    <property type="evidence" value="ECO:0007669"/>
    <property type="project" value="InterPro"/>
</dbReference>
<comment type="subcellular location">
    <subcellularLocation>
        <location evidence="1">Cell membrane</location>
        <topology evidence="1">Multi-pass membrane protein</topology>
    </subcellularLocation>
</comment>
<keyword evidence="4 6" id="KW-1133">Transmembrane helix</keyword>
<feature type="transmembrane region" description="Helical" evidence="6">
    <location>
        <begin position="311"/>
        <end position="332"/>
    </location>
</feature>
<dbReference type="STRING" id="1335048.AKL17_1715"/>
<evidence type="ECO:0000256" key="6">
    <source>
        <dbReference type="SAM" id="Phobius"/>
    </source>
</evidence>
<evidence type="ECO:0000313" key="8">
    <source>
        <dbReference type="Proteomes" id="UP000076128"/>
    </source>
</evidence>
<dbReference type="Proteomes" id="UP000076128">
    <property type="component" value="Chromosome"/>
</dbReference>
<dbReference type="KEGG" id="daa:AKL17_1715"/>
<keyword evidence="2" id="KW-1003">Cell membrane</keyword>
<dbReference type="PATRIC" id="fig|1335048.3.peg.1786"/>
<evidence type="ECO:0000256" key="4">
    <source>
        <dbReference type="ARBA" id="ARBA00022989"/>
    </source>
</evidence>
<name>A0A159Z1V1_9RHOB</name>
<dbReference type="EMBL" id="CP012661">
    <property type="protein sequence ID" value="AMY68967.1"/>
    <property type="molecule type" value="Genomic_DNA"/>
</dbReference>
<dbReference type="GO" id="GO:0055085">
    <property type="term" value="P:transmembrane transport"/>
    <property type="evidence" value="ECO:0007669"/>
    <property type="project" value="InterPro"/>
</dbReference>
<evidence type="ECO:0000313" key="7">
    <source>
        <dbReference type="EMBL" id="AMY68967.1"/>
    </source>
</evidence>
<dbReference type="OrthoDB" id="8477889at2"/>
<feature type="transmembrane region" description="Helical" evidence="6">
    <location>
        <begin position="99"/>
        <end position="122"/>
    </location>
</feature>
<evidence type="ECO:0000256" key="5">
    <source>
        <dbReference type="ARBA" id="ARBA00023136"/>
    </source>
</evidence>
<dbReference type="RefSeq" id="WP_066812159.1">
    <property type="nucleotide sequence ID" value="NZ_CP012661.1"/>
</dbReference>
<feature type="transmembrane region" description="Helical" evidence="6">
    <location>
        <begin position="280"/>
        <end position="299"/>
    </location>
</feature>
<dbReference type="InterPro" id="IPR005495">
    <property type="entry name" value="LptG/LptF_permease"/>
</dbReference>
<reference evidence="7 8" key="1">
    <citation type="submission" date="2015-09" db="EMBL/GenBank/DDBJ databases">
        <title>Complete genome sequence of Defluviimonas alba cai42t isolated from an oilfield in Xinjiang.</title>
        <authorList>
            <person name="Geng S."/>
            <person name="Pan X."/>
            <person name="Wu X."/>
        </authorList>
    </citation>
    <scope>NUCLEOTIDE SEQUENCE [LARGE SCALE GENOMIC DNA]</scope>
    <source>
        <strain evidence="8">cai42</strain>
    </source>
</reference>
<gene>
    <name evidence="7" type="ORF">AKL17_1715</name>
</gene>
<feature type="transmembrane region" description="Helical" evidence="6">
    <location>
        <begin position="60"/>
        <end position="78"/>
    </location>
</feature>
<sequence>MSRFDRYLLSQLLTLFGFFSLVLVSVYWINQAVQLFEQLIADGQSAWVFVEFSALTLPNVIRMVLPVSAFAAAVYVTNRLSAESELVVMQATGFSPWRLARPAIAFGLIVAALLSVLTHVLVPASRAGLAERRAAITENITAQFLVDGSFQHPAAGLTLYIREINLRGELLDIYLSDARAAGQRTTYTAERALLVRSETGPKLVMFEGMAQTLQEDGNRLFVTRFDDFTYDIGALITEAGARRRDLREFSTPVLLSPTPEQMEIAREPLAVFLAEGHSRFSQPLTAAIFAVIGFSALLTGSFSRFGVWRQIAVAVVLLIGVQMLSNVGASAAQGDAALWPLVYLPVAVGAALVVGLLWLAARPRKIGRRRGPDATASAGAAA</sequence>
<evidence type="ECO:0000256" key="1">
    <source>
        <dbReference type="ARBA" id="ARBA00004651"/>
    </source>
</evidence>
<keyword evidence="3 6" id="KW-0812">Transmembrane</keyword>
<evidence type="ECO:0000256" key="3">
    <source>
        <dbReference type="ARBA" id="ARBA00022692"/>
    </source>
</evidence>
<dbReference type="Pfam" id="PF03739">
    <property type="entry name" value="LptF_LptG"/>
    <property type="match status" value="1"/>
</dbReference>
<keyword evidence="5 6" id="KW-0472">Membrane</keyword>
<proteinExistence type="predicted"/>
<dbReference type="PANTHER" id="PTHR33529">
    <property type="entry name" value="SLR0882 PROTEIN-RELATED"/>
    <property type="match status" value="1"/>
</dbReference>
<dbReference type="PANTHER" id="PTHR33529:SF6">
    <property type="entry name" value="YJGP_YJGQ FAMILY PERMEASE"/>
    <property type="match status" value="1"/>
</dbReference>
<evidence type="ECO:0000256" key="2">
    <source>
        <dbReference type="ARBA" id="ARBA00022475"/>
    </source>
</evidence>
<dbReference type="InterPro" id="IPR030922">
    <property type="entry name" value="LptF"/>
</dbReference>
<dbReference type="AlphaFoldDB" id="A0A159Z1V1"/>
<protein>
    <submittedName>
        <fullName evidence="7">Permease</fullName>
    </submittedName>
</protein>